<proteinExistence type="predicted"/>
<protein>
    <submittedName>
        <fullName evidence="1">Uncharacterized protein</fullName>
    </submittedName>
</protein>
<dbReference type="Gramene" id="TVU25431">
    <property type="protein sequence ID" value="TVU25431"/>
    <property type="gene ID" value="EJB05_27927"/>
</dbReference>
<evidence type="ECO:0000313" key="1">
    <source>
        <dbReference type="EMBL" id="TVU25431.1"/>
    </source>
</evidence>
<dbReference type="EMBL" id="RWGY01000013">
    <property type="protein sequence ID" value="TVU25431.1"/>
    <property type="molecule type" value="Genomic_DNA"/>
</dbReference>
<comment type="caution">
    <text evidence="1">The sequence shown here is derived from an EMBL/GenBank/DDBJ whole genome shotgun (WGS) entry which is preliminary data.</text>
</comment>
<reference evidence="1 2" key="1">
    <citation type="journal article" date="2019" name="Sci. Rep.">
        <title>A high-quality genome of Eragrostis curvula grass provides insights into Poaceae evolution and supports new strategies to enhance forage quality.</title>
        <authorList>
            <person name="Carballo J."/>
            <person name="Santos B.A.C.M."/>
            <person name="Zappacosta D."/>
            <person name="Garbus I."/>
            <person name="Selva J.P."/>
            <person name="Gallo C.A."/>
            <person name="Diaz A."/>
            <person name="Albertini E."/>
            <person name="Caccamo M."/>
            <person name="Echenique V."/>
        </authorList>
    </citation>
    <scope>NUCLEOTIDE SEQUENCE [LARGE SCALE GENOMIC DNA]</scope>
    <source>
        <strain evidence="2">cv. Victoria</strain>
        <tissue evidence="1">Leaf</tissue>
    </source>
</reference>
<keyword evidence="2" id="KW-1185">Reference proteome</keyword>
<evidence type="ECO:0000313" key="2">
    <source>
        <dbReference type="Proteomes" id="UP000324897"/>
    </source>
</evidence>
<sequence length="118" mass="13771">MPRELFHLCLRQRPREIKEAVLEGQSSVKIRDEECKVSESQAVHGVAALSDNGCYGELCREGRRKVGRREGRRVEAMIEASQKLMDFVQCAACFVSKLRRLFFEWNSLDLQMELRNFY</sequence>
<dbReference type="Proteomes" id="UP000324897">
    <property type="component" value="Chromosome 2"/>
</dbReference>
<gene>
    <name evidence="1" type="ORF">EJB05_27927</name>
</gene>
<dbReference type="AlphaFoldDB" id="A0A5J9UQ76"/>
<accession>A0A5J9UQ76</accession>
<name>A0A5J9UQ76_9POAL</name>
<organism evidence="1 2">
    <name type="scientific">Eragrostis curvula</name>
    <name type="common">weeping love grass</name>
    <dbReference type="NCBI Taxonomy" id="38414"/>
    <lineage>
        <taxon>Eukaryota</taxon>
        <taxon>Viridiplantae</taxon>
        <taxon>Streptophyta</taxon>
        <taxon>Embryophyta</taxon>
        <taxon>Tracheophyta</taxon>
        <taxon>Spermatophyta</taxon>
        <taxon>Magnoliopsida</taxon>
        <taxon>Liliopsida</taxon>
        <taxon>Poales</taxon>
        <taxon>Poaceae</taxon>
        <taxon>PACMAD clade</taxon>
        <taxon>Chloridoideae</taxon>
        <taxon>Eragrostideae</taxon>
        <taxon>Eragrostidinae</taxon>
        <taxon>Eragrostis</taxon>
    </lineage>
</organism>